<evidence type="ECO:0000256" key="2">
    <source>
        <dbReference type="ARBA" id="ARBA00022475"/>
    </source>
</evidence>
<feature type="transmembrane region" description="Helical" evidence="6">
    <location>
        <begin position="149"/>
        <end position="168"/>
    </location>
</feature>
<dbReference type="EMBL" id="JBBYAF010000047">
    <property type="protein sequence ID" value="MEL3974265.1"/>
    <property type="molecule type" value="Genomic_DNA"/>
</dbReference>
<feature type="transmembrane region" description="Helical" evidence="6">
    <location>
        <begin position="121"/>
        <end position="143"/>
    </location>
</feature>
<sequence length="312" mass="35250">MKNFYKLIKYAVGMGIACTFIWFIATGWDGGQFFILINRVVEHPLIILTGTALYGMSFYLKGFAMKILLRHSIRLSSAMYGLWYSLASNHLLPFKGGDIVRSYIFFERENLSKSVSVQSVIIVRLMDIFSLFILVSLGMTFNFLIVSPLIPAVAGAAGILAVVLVFLWKREFIIQQWKVLVSLSKGIEFFYSFVLVFISWVLEAALLLAVCIAAAADLSVWEAIWVNSLTILGQVFQITPGGVANYEPIMAFGLSRFSIPWNEGLQLAIVTHLMKFLFSYAAGIYALIRYPITFKKLTALVKERRDFNEKRI</sequence>
<evidence type="ECO:0000256" key="1">
    <source>
        <dbReference type="ARBA" id="ARBA00004651"/>
    </source>
</evidence>
<comment type="function">
    <text evidence="6">Catalyzes the transfer of a lysyl group from L-lysyl-tRNA(Lys) to membrane-bound phosphatidylglycerol (PG), which produces lysylphosphatidylglycerol (LPG), a major component of the bacterial membrane with a positive net charge. LPG synthesis contributes to bacterial virulence as it is involved in the resistance mechanism against cationic antimicrobial peptides (CAMP) produces by the host's immune system (defensins, cathelicidins) and by the competing microorganisms.</text>
</comment>
<dbReference type="InterPro" id="IPR022791">
    <property type="entry name" value="L-PG_synthase/AglD"/>
</dbReference>
<organism evidence="7 8">
    <name type="scientific">Rossellomorea oryzaecorticis</name>
    <dbReference type="NCBI Taxonomy" id="1396505"/>
    <lineage>
        <taxon>Bacteria</taxon>
        <taxon>Bacillati</taxon>
        <taxon>Bacillota</taxon>
        <taxon>Bacilli</taxon>
        <taxon>Bacillales</taxon>
        <taxon>Bacillaceae</taxon>
        <taxon>Rossellomorea</taxon>
    </lineage>
</organism>
<keyword evidence="6" id="KW-0443">Lipid metabolism</keyword>
<evidence type="ECO:0000256" key="5">
    <source>
        <dbReference type="ARBA" id="ARBA00023136"/>
    </source>
</evidence>
<protein>
    <recommendedName>
        <fullName evidence="6">Phosphatidylglycerol lysyltransferase</fullName>
        <ecNumber evidence="6">2.3.2.3</ecNumber>
    </recommendedName>
    <alternativeName>
        <fullName evidence="6">Lysylphosphatidylglycerol synthase</fullName>
    </alternativeName>
</protein>
<evidence type="ECO:0000256" key="6">
    <source>
        <dbReference type="RuleBase" id="RU363042"/>
    </source>
</evidence>
<name>A0ABU9KDR2_9BACI</name>
<feature type="transmembrane region" description="Helical" evidence="6">
    <location>
        <begin position="189"/>
        <end position="216"/>
    </location>
</feature>
<evidence type="ECO:0000256" key="3">
    <source>
        <dbReference type="ARBA" id="ARBA00022692"/>
    </source>
</evidence>
<keyword evidence="8" id="KW-1185">Reference proteome</keyword>
<comment type="catalytic activity">
    <reaction evidence="6">
        <text>L-lysyl-tRNA(Lys) + a 1,2-diacyl-sn-glycero-3-phospho-(1'-sn-glycerol) = a 1,2-diacyl-sn-glycero-3-phospho-1'-(3'-O-L-lysyl)-sn-glycerol + tRNA(Lys)</text>
        <dbReference type="Rhea" id="RHEA:10668"/>
        <dbReference type="Rhea" id="RHEA-COMP:9696"/>
        <dbReference type="Rhea" id="RHEA-COMP:9697"/>
        <dbReference type="ChEBI" id="CHEBI:64716"/>
        <dbReference type="ChEBI" id="CHEBI:75792"/>
        <dbReference type="ChEBI" id="CHEBI:78442"/>
        <dbReference type="ChEBI" id="CHEBI:78529"/>
        <dbReference type="EC" id="2.3.2.3"/>
    </reaction>
</comment>
<keyword evidence="6" id="KW-0046">Antibiotic resistance</keyword>
<dbReference type="Pfam" id="PF03706">
    <property type="entry name" value="LPG_synthase_TM"/>
    <property type="match status" value="1"/>
</dbReference>
<evidence type="ECO:0000256" key="4">
    <source>
        <dbReference type="ARBA" id="ARBA00022989"/>
    </source>
</evidence>
<reference evidence="7 8" key="1">
    <citation type="submission" date="2024-04" db="EMBL/GenBank/DDBJ databases">
        <title>Bacillus oryzaecorticis sp. nov., a moderately halophilic bacterium isolated from rice husks.</title>
        <authorList>
            <person name="Zhu H.-S."/>
        </authorList>
    </citation>
    <scope>NUCLEOTIDE SEQUENCE [LARGE SCALE GENOMIC DNA]</scope>
    <source>
        <strain evidence="7 8">ZC255</strain>
    </source>
</reference>
<comment type="similarity">
    <text evidence="6">Belongs to the LPG synthase family.</text>
</comment>
<comment type="subcellular location">
    <subcellularLocation>
        <location evidence="1 6">Cell membrane</location>
        <topology evidence="1 6">Multi-pass membrane protein</topology>
    </subcellularLocation>
</comment>
<keyword evidence="6" id="KW-0808">Transferase</keyword>
<dbReference type="PANTHER" id="PTHR39087:SF2">
    <property type="entry name" value="UPF0104 MEMBRANE PROTEIN MJ1595"/>
    <property type="match status" value="1"/>
</dbReference>
<comment type="caution">
    <text evidence="7">The sequence shown here is derived from an EMBL/GenBank/DDBJ whole genome shotgun (WGS) entry which is preliminary data.</text>
</comment>
<keyword evidence="4 6" id="KW-1133">Transmembrane helix</keyword>
<feature type="transmembrane region" description="Helical" evidence="6">
    <location>
        <begin position="7"/>
        <end position="25"/>
    </location>
</feature>
<evidence type="ECO:0000313" key="7">
    <source>
        <dbReference type="EMBL" id="MEL3974265.1"/>
    </source>
</evidence>
<accession>A0ABU9KDR2</accession>
<proteinExistence type="inferred from homology"/>
<dbReference type="Proteomes" id="UP001389717">
    <property type="component" value="Unassembled WGS sequence"/>
</dbReference>
<evidence type="ECO:0000313" key="8">
    <source>
        <dbReference type="Proteomes" id="UP001389717"/>
    </source>
</evidence>
<gene>
    <name evidence="6" type="primary">mprF</name>
    <name evidence="7" type="ORF">AAEO50_18415</name>
</gene>
<keyword evidence="5 6" id="KW-0472">Membrane</keyword>
<keyword evidence="2" id="KW-1003">Cell membrane</keyword>
<keyword evidence="3 6" id="KW-0812">Transmembrane</keyword>
<feature type="transmembrane region" description="Helical" evidence="6">
    <location>
        <begin position="45"/>
        <end position="69"/>
    </location>
</feature>
<dbReference type="EC" id="2.3.2.3" evidence="6"/>
<feature type="transmembrane region" description="Helical" evidence="6">
    <location>
        <begin position="265"/>
        <end position="288"/>
    </location>
</feature>
<dbReference type="PANTHER" id="PTHR39087">
    <property type="entry name" value="UPF0104 MEMBRANE PROTEIN MJ1595"/>
    <property type="match status" value="1"/>
</dbReference>
<dbReference type="RefSeq" id="WP_341985785.1">
    <property type="nucleotide sequence ID" value="NZ_JBBYAF010000047.1"/>
</dbReference>